<evidence type="ECO:0000313" key="4">
    <source>
        <dbReference type="EMBL" id="CEJ08963.1"/>
    </source>
</evidence>
<accession>A0A8S0VVP1</accession>
<dbReference type="InterPro" id="IPR027275">
    <property type="entry name" value="PRC-brl_dom"/>
</dbReference>
<protein>
    <submittedName>
        <fullName evidence="4">PRC-barrel domain protein</fullName>
    </submittedName>
    <submittedName>
        <fullName evidence="3">PRC-barrel-like</fullName>
    </submittedName>
</protein>
<dbReference type="EMBL" id="LR746496">
    <property type="protein sequence ID" value="CAA7599893.1"/>
    <property type="molecule type" value="Genomic_DNA"/>
</dbReference>
<dbReference type="PANTHER" id="PTHR36740:SF1">
    <property type="entry name" value="PRC-BARREL DOMAIN-CONTAINING PROTEIN"/>
    <property type="match status" value="1"/>
</dbReference>
<gene>
    <name evidence="3" type="ORF">DEACI_0527</name>
    <name evidence="4" type="ORF">DEACI_3445</name>
</gene>
<evidence type="ECO:0000256" key="1">
    <source>
        <dbReference type="SAM" id="MobiDB-lite"/>
    </source>
</evidence>
<dbReference type="KEGG" id="aacx:DEACI_0527"/>
<dbReference type="AlphaFoldDB" id="A0A8S0VVP1"/>
<feature type="domain" description="PRC-barrel" evidence="2">
    <location>
        <begin position="93"/>
        <end position="157"/>
    </location>
</feature>
<dbReference type="Gene3D" id="2.30.30.240">
    <property type="entry name" value="PRC-barrel domain"/>
    <property type="match status" value="2"/>
</dbReference>
<reference evidence="3" key="2">
    <citation type="submission" date="2020-01" db="EMBL/GenBank/DDBJ databases">
        <authorList>
            <person name="Hornung B."/>
        </authorList>
    </citation>
    <scope>NUCLEOTIDE SEQUENCE</scope>
    <source>
        <strain evidence="3">PacBioINE</strain>
    </source>
</reference>
<dbReference type="SUPFAM" id="SSF50346">
    <property type="entry name" value="PRC-barrel domain"/>
    <property type="match status" value="2"/>
</dbReference>
<feature type="domain" description="PRC-barrel" evidence="2">
    <location>
        <begin position="5"/>
        <end position="69"/>
    </location>
</feature>
<sequence>MKPSRKFLSLPIITLKEGQQIGYVKGLVLDAREKAVAALVVDPKGFFKDQRIIPYSKVVSVGDDAITIDKESHVEKSAGIPELLELLKEKLGIIGTKVVTESGKILGIAAEYYVDTVTGKVTQLEVSGGKIGSLLNGRALLSAEQLVTIGPDVIVAQKESELSLDVADKGLNDTLKSFLHSTSHLASEKTQTLSQYFRKGRLSDDGKPPEQAAANTLPAESGLFDHEAAEPETDTSEHSTPLTPADNRNPPKEPLG</sequence>
<feature type="region of interest" description="Disordered" evidence="1">
    <location>
        <begin position="200"/>
        <end position="256"/>
    </location>
</feature>
<proteinExistence type="predicted"/>
<keyword evidence="5" id="KW-1185">Reference proteome</keyword>
<dbReference type="PANTHER" id="PTHR36740">
    <property type="entry name" value="PRC DOMAIN-CONTAINING PROTEIN"/>
    <property type="match status" value="1"/>
</dbReference>
<organism evidence="3">
    <name type="scientific">Acididesulfobacillus acetoxydans</name>
    <dbReference type="NCBI Taxonomy" id="1561005"/>
    <lineage>
        <taxon>Bacteria</taxon>
        <taxon>Bacillati</taxon>
        <taxon>Bacillota</taxon>
        <taxon>Clostridia</taxon>
        <taxon>Eubacteriales</taxon>
        <taxon>Peptococcaceae</taxon>
        <taxon>Acididesulfobacillus</taxon>
    </lineage>
</organism>
<dbReference type="InterPro" id="IPR011033">
    <property type="entry name" value="PRC_barrel-like_sf"/>
</dbReference>
<dbReference type="Pfam" id="PF05239">
    <property type="entry name" value="PRC"/>
    <property type="match status" value="2"/>
</dbReference>
<reference evidence="4" key="1">
    <citation type="submission" date="2014-11" db="EMBL/GenBank/DDBJ databases">
        <authorList>
            <person name="Hornung B.V."/>
        </authorList>
    </citation>
    <scope>NUCLEOTIDE SEQUENCE</scope>
    <source>
        <strain evidence="4">INE</strain>
    </source>
</reference>
<dbReference type="RefSeq" id="WP_240983646.1">
    <property type="nucleotide sequence ID" value="NZ_CDGJ01000105.1"/>
</dbReference>
<evidence type="ECO:0000259" key="2">
    <source>
        <dbReference type="Pfam" id="PF05239"/>
    </source>
</evidence>
<evidence type="ECO:0000313" key="5">
    <source>
        <dbReference type="Proteomes" id="UP001071230"/>
    </source>
</evidence>
<dbReference type="Proteomes" id="UP000836597">
    <property type="component" value="Chromosome"/>
</dbReference>
<evidence type="ECO:0000313" key="3">
    <source>
        <dbReference type="EMBL" id="CAA7599893.1"/>
    </source>
</evidence>
<name>A0A8S0VVP1_9FIRM</name>
<dbReference type="Proteomes" id="UP001071230">
    <property type="component" value="Unassembled WGS sequence"/>
</dbReference>
<dbReference type="EMBL" id="CDGJ01000105">
    <property type="protein sequence ID" value="CEJ08963.1"/>
    <property type="molecule type" value="Genomic_DNA"/>
</dbReference>